<dbReference type="InterPro" id="IPR000182">
    <property type="entry name" value="GNAT_dom"/>
</dbReference>
<proteinExistence type="predicted"/>
<evidence type="ECO:0000313" key="2">
    <source>
        <dbReference type="EMBL" id="MBB5516315.1"/>
    </source>
</evidence>
<keyword evidence="3" id="KW-1185">Reference proteome</keyword>
<organism evidence="2 3">
    <name type="scientific">Rubricella aquisinus</name>
    <dbReference type="NCBI Taxonomy" id="2028108"/>
    <lineage>
        <taxon>Bacteria</taxon>
        <taxon>Pseudomonadati</taxon>
        <taxon>Pseudomonadota</taxon>
        <taxon>Alphaproteobacteria</taxon>
        <taxon>Rhodobacterales</taxon>
        <taxon>Paracoccaceae</taxon>
        <taxon>Rubricella</taxon>
    </lineage>
</organism>
<protein>
    <submittedName>
        <fullName evidence="2">GNAT superfamily N-acetyltransferase</fullName>
    </submittedName>
</protein>
<dbReference type="PROSITE" id="PS51186">
    <property type="entry name" value="GNAT"/>
    <property type="match status" value="1"/>
</dbReference>
<name>A0A840X392_9RHOB</name>
<comment type="caution">
    <text evidence="2">The sequence shown here is derived from an EMBL/GenBank/DDBJ whole genome shotgun (WGS) entry which is preliminary data.</text>
</comment>
<dbReference type="EMBL" id="JACIJS010000006">
    <property type="protein sequence ID" value="MBB5516315.1"/>
    <property type="molecule type" value="Genomic_DNA"/>
</dbReference>
<dbReference type="InterPro" id="IPR016181">
    <property type="entry name" value="Acyl_CoA_acyltransferase"/>
</dbReference>
<evidence type="ECO:0000259" key="1">
    <source>
        <dbReference type="PROSITE" id="PS51186"/>
    </source>
</evidence>
<gene>
    <name evidence="2" type="ORF">FHS89_002341</name>
</gene>
<sequence>MIRRAKSADLRPIVQEARVRDKLSNLPPLPSFLGQVAPTGRAEVTVRLLTTDDIDRLEQTHERTRTMMPKGVVAHDDRAFLLERIRHGVALGYLSGEEIIAYGLLGLPDQPGGELGRLIADASLHTRPVGELDGVGVLPEWQGNGLHFEMLAWRIRAATTLGRRDALATVSPDNLYSLPNMLRAALAARALVQMPHGAWRYVMHHDGTDRAGQDGVWLPLSDFDAQKDAFAHGARGTALRTTATGPEIFLTNG</sequence>
<keyword evidence="2" id="KW-0808">Transferase</keyword>
<feature type="domain" description="N-acetyltransferase" evidence="1">
    <location>
        <begin position="44"/>
        <end position="219"/>
    </location>
</feature>
<dbReference type="SUPFAM" id="SSF55729">
    <property type="entry name" value="Acyl-CoA N-acyltransferases (Nat)"/>
    <property type="match status" value="1"/>
</dbReference>
<accession>A0A840X392</accession>
<dbReference type="Gene3D" id="3.40.630.30">
    <property type="match status" value="1"/>
</dbReference>
<dbReference type="RefSeq" id="WP_184011775.1">
    <property type="nucleotide sequence ID" value="NZ_JACIJS010000006.1"/>
</dbReference>
<reference evidence="2 3" key="1">
    <citation type="submission" date="2020-08" db="EMBL/GenBank/DDBJ databases">
        <title>Genomic Encyclopedia of Type Strains, Phase IV (KMG-IV): sequencing the most valuable type-strain genomes for metagenomic binning, comparative biology and taxonomic classification.</title>
        <authorList>
            <person name="Goeker M."/>
        </authorList>
    </citation>
    <scope>NUCLEOTIDE SEQUENCE [LARGE SCALE GENOMIC DNA]</scope>
    <source>
        <strain evidence="2 3">DSM 103377</strain>
    </source>
</reference>
<dbReference type="Pfam" id="PF00583">
    <property type="entry name" value="Acetyltransf_1"/>
    <property type="match status" value="1"/>
</dbReference>
<evidence type="ECO:0000313" key="3">
    <source>
        <dbReference type="Proteomes" id="UP000553766"/>
    </source>
</evidence>
<dbReference type="Proteomes" id="UP000553766">
    <property type="component" value="Unassembled WGS sequence"/>
</dbReference>
<dbReference type="AlphaFoldDB" id="A0A840X392"/>
<dbReference type="GO" id="GO:0016747">
    <property type="term" value="F:acyltransferase activity, transferring groups other than amino-acyl groups"/>
    <property type="evidence" value="ECO:0007669"/>
    <property type="project" value="InterPro"/>
</dbReference>